<dbReference type="Proteomes" id="UP001279660">
    <property type="component" value="Unassembled WGS sequence"/>
</dbReference>
<name>A0ABU4PUD7_9SPHN</name>
<dbReference type="RefSeq" id="WP_010407754.1">
    <property type="nucleotide sequence ID" value="NZ_JAWXXV010000001.1"/>
</dbReference>
<gene>
    <name evidence="2" type="ORF">SIL82_15065</name>
</gene>
<evidence type="ECO:0000313" key="2">
    <source>
        <dbReference type="EMBL" id="MDX5985575.1"/>
    </source>
</evidence>
<keyword evidence="1" id="KW-1133">Transmembrane helix</keyword>
<protein>
    <submittedName>
        <fullName evidence="2">Uncharacterized protein</fullName>
    </submittedName>
</protein>
<evidence type="ECO:0000256" key="1">
    <source>
        <dbReference type="SAM" id="Phobius"/>
    </source>
</evidence>
<proteinExistence type="predicted"/>
<organism evidence="2 3">
    <name type="scientific">Sphingomonas echinoides</name>
    <dbReference type="NCBI Taxonomy" id="59803"/>
    <lineage>
        <taxon>Bacteria</taxon>
        <taxon>Pseudomonadati</taxon>
        <taxon>Pseudomonadota</taxon>
        <taxon>Alphaproteobacteria</taxon>
        <taxon>Sphingomonadales</taxon>
        <taxon>Sphingomonadaceae</taxon>
        <taxon>Sphingomonas</taxon>
    </lineage>
</organism>
<keyword evidence="3" id="KW-1185">Reference proteome</keyword>
<keyword evidence="1" id="KW-0812">Transmembrane</keyword>
<sequence length="42" mass="4772">MIDNLALAISHGLIALAVWRLLRRPDLDREDTPPPRKGRPRA</sequence>
<feature type="transmembrane region" description="Helical" evidence="1">
    <location>
        <begin position="6"/>
        <end position="22"/>
    </location>
</feature>
<dbReference type="EMBL" id="JAWXXV010000001">
    <property type="protein sequence ID" value="MDX5985575.1"/>
    <property type="molecule type" value="Genomic_DNA"/>
</dbReference>
<reference evidence="2 3" key="1">
    <citation type="submission" date="2023-11" db="EMBL/GenBank/DDBJ databases">
        <title>MicrobeMod: A computational toolkit for identifying prokaryotic methylation and restriction-modification with nanopore sequencing.</title>
        <authorList>
            <person name="Crits-Christoph A."/>
            <person name="Kang S.C."/>
            <person name="Lee H."/>
            <person name="Ostrov N."/>
        </authorList>
    </citation>
    <scope>NUCLEOTIDE SEQUENCE [LARGE SCALE GENOMIC DNA]</scope>
    <source>
        <strain evidence="2 3">ATCC 14820</strain>
    </source>
</reference>
<accession>A0ABU4PUD7</accession>
<evidence type="ECO:0000313" key="3">
    <source>
        <dbReference type="Proteomes" id="UP001279660"/>
    </source>
</evidence>
<comment type="caution">
    <text evidence="2">The sequence shown here is derived from an EMBL/GenBank/DDBJ whole genome shotgun (WGS) entry which is preliminary data.</text>
</comment>
<keyword evidence="1" id="KW-0472">Membrane</keyword>